<evidence type="ECO:0000256" key="1">
    <source>
        <dbReference type="SAM" id="MobiDB-lite"/>
    </source>
</evidence>
<reference evidence="2" key="2">
    <citation type="submission" date="2018-05" db="EMBL/GenBank/DDBJ databases">
        <title>OpunRS2 (Oryza punctata Reference Sequence Version 2).</title>
        <authorList>
            <person name="Zhang J."/>
            <person name="Kudrna D."/>
            <person name="Lee S."/>
            <person name="Talag J."/>
            <person name="Welchert J."/>
            <person name="Wing R.A."/>
        </authorList>
    </citation>
    <scope>NUCLEOTIDE SEQUENCE [LARGE SCALE GENOMIC DNA]</scope>
</reference>
<dbReference type="Gramene" id="OPUNC08G06670.1">
    <property type="protein sequence ID" value="OPUNC08G06670.1"/>
    <property type="gene ID" value="OPUNC08G06670"/>
</dbReference>
<organism evidence="2">
    <name type="scientific">Oryza punctata</name>
    <name type="common">Red rice</name>
    <dbReference type="NCBI Taxonomy" id="4537"/>
    <lineage>
        <taxon>Eukaryota</taxon>
        <taxon>Viridiplantae</taxon>
        <taxon>Streptophyta</taxon>
        <taxon>Embryophyta</taxon>
        <taxon>Tracheophyta</taxon>
        <taxon>Spermatophyta</taxon>
        <taxon>Magnoliopsida</taxon>
        <taxon>Liliopsida</taxon>
        <taxon>Poales</taxon>
        <taxon>Poaceae</taxon>
        <taxon>BOP clade</taxon>
        <taxon>Oryzoideae</taxon>
        <taxon>Oryzeae</taxon>
        <taxon>Oryzinae</taxon>
        <taxon>Oryza</taxon>
    </lineage>
</organism>
<evidence type="ECO:0000313" key="2">
    <source>
        <dbReference type="EnsemblPlants" id="OPUNC08G06670.1"/>
    </source>
</evidence>
<feature type="compositionally biased region" description="Acidic residues" evidence="1">
    <location>
        <begin position="191"/>
        <end position="205"/>
    </location>
</feature>
<accession>A0A0E0LSM6</accession>
<dbReference type="HOGENOM" id="CLU_1206432_0_0_1"/>
<feature type="region of interest" description="Disordered" evidence="1">
    <location>
        <begin position="74"/>
        <end position="134"/>
    </location>
</feature>
<name>A0A0E0LSM6_ORYPU</name>
<protein>
    <submittedName>
        <fullName evidence="2">Uncharacterized protein</fullName>
    </submittedName>
</protein>
<feature type="region of interest" description="Disordered" evidence="1">
    <location>
        <begin position="1"/>
        <end position="40"/>
    </location>
</feature>
<feature type="compositionally biased region" description="Acidic residues" evidence="1">
    <location>
        <begin position="161"/>
        <end position="172"/>
    </location>
</feature>
<sequence>MATDADVADALPPPKPAGDDGGGAAGEKRWPSQSRLSPEAQRRMRYYLSCAIIDLKFDLWDHIQTHFVLEPSRRDLEENLDPTAGDGESSDDGDSSGSAGERGSSSHRSDVKLGDAEEDTNEEEEEEDEYDRFNDLDSHFVVLKPSRHNLKENLHPAAGDGDSDDDDGEEANDDHRDSSTTCGFHHRPDVDADDDEEDTDDEEEAIEKAKELLEHNELWREFTDKYIIATGYDDRMKEMDAIEEVYFDTTMDEETRTDMIDKLWRQINKELSDRARAVSTGKFNF</sequence>
<proteinExistence type="predicted"/>
<reference evidence="2" key="1">
    <citation type="submission" date="2015-04" db="UniProtKB">
        <authorList>
            <consortium name="EnsemblPlants"/>
        </authorList>
    </citation>
    <scope>IDENTIFICATION</scope>
</reference>
<dbReference type="AlphaFoldDB" id="A0A0E0LSM6"/>
<feature type="region of interest" description="Disordered" evidence="1">
    <location>
        <begin position="147"/>
        <end position="205"/>
    </location>
</feature>
<keyword evidence="3" id="KW-1185">Reference proteome</keyword>
<evidence type="ECO:0000313" key="3">
    <source>
        <dbReference type="Proteomes" id="UP000026962"/>
    </source>
</evidence>
<dbReference type="Proteomes" id="UP000026962">
    <property type="component" value="Chromosome 8"/>
</dbReference>
<feature type="compositionally biased region" description="Acidic residues" evidence="1">
    <location>
        <begin position="116"/>
        <end position="130"/>
    </location>
</feature>
<dbReference type="EnsemblPlants" id="OPUNC08G06670.1">
    <property type="protein sequence ID" value="OPUNC08G06670.1"/>
    <property type="gene ID" value="OPUNC08G06670"/>
</dbReference>
<dbReference type="OMA" id="WDIVQTH"/>